<dbReference type="AlphaFoldDB" id="A0A5S9X657"/>
<feature type="region of interest" description="Disordered" evidence="1">
    <location>
        <begin position="176"/>
        <end position="214"/>
    </location>
</feature>
<dbReference type="EMBL" id="CACSHJ010000088">
    <property type="protein sequence ID" value="CAA0376173.1"/>
    <property type="molecule type" value="Genomic_DNA"/>
</dbReference>
<reference evidence="2 3" key="1">
    <citation type="submission" date="2019-12" db="EMBL/GenBank/DDBJ databases">
        <authorList>
            <person name="Jiao W.-B."/>
            <person name="Schneeberger K."/>
        </authorList>
    </citation>
    <scope>NUCLEOTIDE SEQUENCE [LARGE SCALE GENOMIC DNA]</scope>
    <source>
        <strain evidence="3">cv. C24</strain>
    </source>
</reference>
<feature type="compositionally biased region" description="Basic and acidic residues" evidence="1">
    <location>
        <begin position="75"/>
        <end position="90"/>
    </location>
</feature>
<dbReference type="OrthoDB" id="1110201at2759"/>
<gene>
    <name evidence="2" type="ORF">C24_LOCUS10484</name>
</gene>
<evidence type="ECO:0000313" key="3">
    <source>
        <dbReference type="Proteomes" id="UP000434276"/>
    </source>
</evidence>
<sequence>MCNYCEFSSNRYGCGSSEQDNVLREKVERLRFLIKRMTGKDDDAHFTELQALESRLKDVSRTVLDQKEKMIKLEEDERKKEAQNESDGTRRGVLVPCNSSEQRQRDDGALLLLKKARFERRYSESLQSEFERLWLVNERMNGRELEGMSSRDLLSLDNQILNALLGLLVQMNRPREEQVAARQREKNDKESTSRLAEQERYSSDNDKDDDTSSPFLKRRRRDLTKDARLLCDFCGLSSSRRYDELRPHKQEHEALSMESEVKRLRLLTRRMTGKDLDGLSFEELQVLRNRLDDVLPIVEKHMDKMKLEEAAKKNEAGVDNEGTRRRRVLVPCRFSNRGSGEGQQKQEDGAPPVSRRQREFEKRKAEPMHRELERLWLLKERMNGRELTGMSYWELNILWDQLHQGFHGLHEHLNV</sequence>
<feature type="region of interest" description="Disordered" evidence="1">
    <location>
        <begin position="75"/>
        <end position="101"/>
    </location>
</feature>
<name>A0A5S9X657_ARATH</name>
<feature type="region of interest" description="Disordered" evidence="1">
    <location>
        <begin position="334"/>
        <end position="365"/>
    </location>
</feature>
<evidence type="ECO:0000256" key="1">
    <source>
        <dbReference type="SAM" id="MobiDB-lite"/>
    </source>
</evidence>
<evidence type="ECO:0008006" key="4">
    <source>
        <dbReference type="Google" id="ProtNLM"/>
    </source>
</evidence>
<evidence type="ECO:0000313" key="2">
    <source>
        <dbReference type="EMBL" id="CAA0376173.1"/>
    </source>
</evidence>
<dbReference type="Proteomes" id="UP000434276">
    <property type="component" value="Unassembled WGS sequence"/>
</dbReference>
<protein>
    <recommendedName>
        <fullName evidence="4">Agamous-like MADS-box protein</fullName>
    </recommendedName>
</protein>
<dbReference type="ExpressionAtlas" id="A0A5S9X657">
    <property type="expression patterns" value="baseline and differential"/>
</dbReference>
<accession>A0A5S9X657</accession>
<organism evidence="2 3">
    <name type="scientific">Arabidopsis thaliana</name>
    <name type="common">Mouse-ear cress</name>
    <dbReference type="NCBI Taxonomy" id="3702"/>
    <lineage>
        <taxon>Eukaryota</taxon>
        <taxon>Viridiplantae</taxon>
        <taxon>Streptophyta</taxon>
        <taxon>Embryophyta</taxon>
        <taxon>Tracheophyta</taxon>
        <taxon>Spermatophyta</taxon>
        <taxon>Magnoliopsida</taxon>
        <taxon>eudicotyledons</taxon>
        <taxon>Gunneridae</taxon>
        <taxon>Pentapetalae</taxon>
        <taxon>rosids</taxon>
        <taxon>malvids</taxon>
        <taxon>Brassicales</taxon>
        <taxon>Brassicaceae</taxon>
        <taxon>Camelineae</taxon>
        <taxon>Arabidopsis</taxon>
    </lineage>
</organism>
<feature type="compositionally biased region" description="Basic and acidic residues" evidence="1">
    <location>
        <begin position="176"/>
        <end position="205"/>
    </location>
</feature>
<feature type="compositionally biased region" description="Basic and acidic residues" evidence="1">
    <location>
        <begin position="356"/>
        <end position="365"/>
    </location>
</feature>
<proteinExistence type="predicted"/>